<dbReference type="InterPro" id="IPR000086">
    <property type="entry name" value="NUDIX_hydrolase_dom"/>
</dbReference>
<protein>
    <submittedName>
        <fullName evidence="4">DNA mismatch repair protein MutT</fullName>
    </submittedName>
</protein>
<evidence type="ECO:0000259" key="3">
    <source>
        <dbReference type="PROSITE" id="PS51462"/>
    </source>
</evidence>
<organism evidence="4 5">
    <name type="scientific">Thalassospira profundimaris</name>
    <dbReference type="NCBI Taxonomy" id="502049"/>
    <lineage>
        <taxon>Bacteria</taxon>
        <taxon>Pseudomonadati</taxon>
        <taxon>Pseudomonadota</taxon>
        <taxon>Alphaproteobacteria</taxon>
        <taxon>Rhodospirillales</taxon>
        <taxon>Thalassospiraceae</taxon>
        <taxon>Thalassospira</taxon>
    </lineage>
</organism>
<name>A0A367WUR1_9PROT</name>
<dbReference type="Gene3D" id="3.90.79.10">
    <property type="entry name" value="Nucleoside Triphosphate Pyrophosphohydrolase"/>
    <property type="match status" value="1"/>
</dbReference>
<dbReference type="Pfam" id="PF00293">
    <property type="entry name" value="NUDIX"/>
    <property type="match status" value="1"/>
</dbReference>
<dbReference type="AlphaFoldDB" id="A0A367WUR1"/>
<accession>A0A367WUR1</accession>
<dbReference type="GO" id="GO:0016787">
    <property type="term" value="F:hydrolase activity"/>
    <property type="evidence" value="ECO:0007669"/>
    <property type="project" value="UniProtKB-KW"/>
</dbReference>
<keyword evidence="2" id="KW-0378">Hydrolase</keyword>
<proteinExistence type="predicted"/>
<comment type="cofactor">
    <cofactor evidence="1">
        <name>Mg(2+)</name>
        <dbReference type="ChEBI" id="CHEBI:18420"/>
    </cofactor>
</comment>
<dbReference type="InterPro" id="IPR020084">
    <property type="entry name" value="NUDIX_hydrolase_CS"/>
</dbReference>
<dbReference type="PROSITE" id="PS51462">
    <property type="entry name" value="NUDIX"/>
    <property type="match status" value="1"/>
</dbReference>
<reference evidence="4 5" key="1">
    <citation type="submission" date="2014-07" db="EMBL/GenBank/DDBJ databases">
        <title>Draft genome sequence of Thalassospira profundimaris S25-3-2.</title>
        <authorList>
            <person name="Lai Q."/>
            <person name="Shao Z."/>
        </authorList>
    </citation>
    <scope>NUCLEOTIDE SEQUENCE [LARGE SCALE GENOMIC DNA]</scope>
    <source>
        <strain evidence="4 5">S25-3-2</strain>
    </source>
</reference>
<evidence type="ECO:0000256" key="2">
    <source>
        <dbReference type="ARBA" id="ARBA00022801"/>
    </source>
</evidence>
<evidence type="ECO:0000313" key="4">
    <source>
        <dbReference type="EMBL" id="RCK44929.1"/>
    </source>
</evidence>
<dbReference type="SUPFAM" id="SSF55811">
    <property type="entry name" value="Nudix"/>
    <property type="match status" value="1"/>
</dbReference>
<dbReference type="OrthoDB" id="9816040at2"/>
<comment type="caution">
    <text evidence="4">The sequence shown here is derived from an EMBL/GenBank/DDBJ whole genome shotgun (WGS) entry which is preliminary data.</text>
</comment>
<dbReference type="RefSeq" id="WP_114089722.1">
    <property type="nucleotide sequence ID" value="NZ_JPWH01000018.1"/>
</dbReference>
<dbReference type="EMBL" id="JPWH01000018">
    <property type="protein sequence ID" value="RCK44929.1"/>
    <property type="molecule type" value="Genomic_DNA"/>
</dbReference>
<feature type="domain" description="Nudix hydrolase" evidence="3">
    <location>
        <begin position="1"/>
        <end position="143"/>
    </location>
</feature>
<gene>
    <name evidence="4" type="ORF">TH25_18750</name>
</gene>
<dbReference type="InterPro" id="IPR015797">
    <property type="entry name" value="NUDIX_hydrolase-like_dom_sf"/>
</dbReference>
<sequence>MIGPIFGSPEPGRFYDIQDCAYAVIPDGNGMLGVVRTPKGIMLIGGGIERNETAVDALIRETIEETGRTIRIVSRLGLATQYVNNRAKGKYRLKRAVFFVAEILAKSAKPVDLDHEFLWLPAHDAEQQLVRSFHKWAVQQHVNMADTVS</sequence>
<evidence type="ECO:0000256" key="1">
    <source>
        <dbReference type="ARBA" id="ARBA00001946"/>
    </source>
</evidence>
<dbReference type="Proteomes" id="UP000252517">
    <property type="component" value="Unassembled WGS sequence"/>
</dbReference>
<dbReference type="PROSITE" id="PS00893">
    <property type="entry name" value="NUDIX_BOX"/>
    <property type="match status" value="1"/>
</dbReference>
<evidence type="ECO:0000313" key="5">
    <source>
        <dbReference type="Proteomes" id="UP000252517"/>
    </source>
</evidence>